<dbReference type="AlphaFoldDB" id="A0A0F9HFD4"/>
<accession>A0A0F9HFD4</accession>
<protein>
    <submittedName>
        <fullName evidence="1">Uncharacterized protein</fullName>
    </submittedName>
</protein>
<reference evidence="1" key="1">
    <citation type="journal article" date="2015" name="Nature">
        <title>Complex archaea that bridge the gap between prokaryotes and eukaryotes.</title>
        <authorList>
            <person name="Spang A."/>
            <person name="Saw J.H."/>
            <person name="Jorgensen S.L."/>
            <person name="Zaremba-Niedzwiedzka K."/>
            <person name="Martijn J."/>
            <person name="Lind A.E."/>
            <person name="van Eijk R."/>
            <person name="Schleper C."/>
            <person name="Guy L."/>
            <person name="Ettema T.J."/>
        </authorList>
    </citation>
    <scope>NUCLEOTIDE SEQUENCE</scope>
</reference>
<organism evidence="1">
    <name type="scientific">marine sediment metagenome</name>
    <dbReference type="NCBI Taxonomy" id="412755"/>
    <lineage>
        <taxon>unclassified sequences</taxon>
        <taxon>metagenomes</taxon>
        <taxon>ecological metagenomes</taxon>
    </lineage>
</organism>
<comment type="caution">
    <text evidence="1">The sequence shown here is derived from an EMBL/GenBank/DDBJ whole genome shotgun (WGS) entry which is preliminary data.</text>
</comment>
<sequence>MYNWLYFIYSDKEYHSLMNFLLGEETVSGITYLIFSEDIVCRGGKVFHKINGFVIAVSFYTNTTFFKDNLVKDELKLSSLIDMYEIVSKSGKSLAVTERAKYIVFDEELKVFLKKHNFAFNDGSILTIPGFSSSRRL</sequence>
<gene>
    <name evidence="1" type="ORF">LCGC14_1712130</name>
</gene>
<proteinExistence type="predicted"/>
<dbReference type="EMBL" id="LAZR01015285">
    <property type="protein sequence ID" value="KKM13842.1"/>
    <property type="molecule type" value="Genomic_DNA"/>
</dbReference>
<name>A0A0F9HFD4_9ZZZZ</name>
<evidence type="ECO:0000313" key="1">
    <source>
        <dbReference type="EMBL" id="KKM13842.1"/>
    </source>
</evidence>